<dbReference type="Proteomes" id="UP000319680">
    <property type="component" value="Segment"/>
</dbReference>
<name>A0A3G2Y488_FRG3V</name>
<organismHost>
    <name type="scientific">Dryophytes versicolor</name>
    <name type="common">chameleon treefrog</name>
    <dbReference type="NCBI Taxonomy" id="30343"/>
</organismHost>
<proteinExistence type="predicted"/>
<organismHost>
    <name type="scientific">Lithobates pipiens</name>
    <name type="common">Northern leopard frog</name>
    <name type="synonym">Rana pipiens</name>
    <dbReference type="NCBI Taxonomy" id="8404"/>
</organismHost>
<protein>
    <submittedName>
        <fullName evidence="1">Uncharacterized protein</fullName>
    </submittedName>
</protein>
<dbReference type="EMBL" id="MH351268">
    <property type="protein sequence ID" value="AYP19506.1"/>
    <property type="molecule type" value="Genomic_DNA"/>
</dbReference>
<reference evidence="1" key="1">
    <citation type="submission" date="2018-05" db="EMBL/GenBank/DDBJ databases">
        <title>Molecular characterization and complete genome analysis of a Brazilian frog virus 3 (FV3) isolate.</title>
        <authorList>
            <person name="Candido M."/>
            <person name="Alencar A.L.F."/>
            <person name="Tavares L.S."/>
            <person name="Mosterio C.M.F."/>
            <person name="Fernandes A.M."/>
            <person name="Almeida-Queiroz S.R."/>
            <person name="Guerra E.J."/>
            <person name="Sousa R.L.M."/>
        </authorList>
    </citation>
    <scope>NUCLEOTIDE SEQUENCE [LARGE SCALE GENOMIC DNA]</scope>
    <source>
        <strain evidence="1">Rana-Bra-01</strain>
    </source>
</reference>
<organismHost>
    <name type="scientific">Oophaga pumilio</name>
    <name type="common">strawberry poison frog</name>
    <dbReference type="NCBI Taxonomy" id="51950"/>
</organismHost>
<organismHost>
    <name type="scientific">Notophthalmus viridescens</name>
    <name type="common">Eastern newt</name>
    <name type="synonym">Triturus viridescens</name>
    <dbReference type="NCBI Taxonomy" id="8316"/>
</organismHost>
<organismHost>
    <name type="scientific">Lithobates sylvaticus</name>
    <name type="common">Wood frog</name>
    <name type="synonym">Rana sylvatica</name>
    <dbReference type="NCBI Taxonomy" id="45438"/>
</organismHost>
<evidence type="ECO:0000313" key="1">
    <source>
        <dbReference type="EMBL" id="AYP19506.1"/>
    </source>
</evidence>
<accession>A0A3G2Y488</accession>
<organism evidence="1">
    <name type="scientific">Frog virus 3</name>
    <name type="common">FV-3</name>
    <dbReference type="NCBI Taxonomy" id="10493"/>
    <lineage>
        <taxon>Viruses</taxon>
        <taxon>Varidnaviria</taxon>
        <taxon>Bamfordvirae</taxon>
        <taxon>Nucleocytoviricota</taxon>
        <taxon>Megaviricetes</taxon>
        <taxon>Pimascovirales</taxon>
        <taxon>Pimascovirales incertae sedis</taxon>
        <taxon>Iridoviridae</taxon>
        <taxon>Alphairidovirinae</taxon>
        <taxon>Ranavirus</taxon>
        <taxon>Ranavirus rana1</taxon>
    </lineage>
</organism>
<gene>
    <name evidence="1" type="primary">orf58</name>
</gene>
<sequence>MIYSFRRYSLGEYLSEDYISESFRTRMRCTNVYRPLS</sequence>